<keyword evidence="2" id="KW-0472">Membrane</keyword>
<keyword evidence="2" id="KW-0812">Transmembrane</keyword>
<feature type="compositionally biased region" description="Low complexity" evidence="1">
    <location>
        <begin position="76"/>
        <end position="93"/>
    </location>
</feature>
<feature type="transmembrane region" description="Helical" evidence="2">
    <location>
        <begin position="41"/>
        <end position="62"/>
    </location>
</feature>
<feature type="region of interest" description="Disordered" evidence="1">
    <location>
        <begin position="72"/>
        <end position="188"/>
    </location>
</feature>
<gene>
    <name evidence="3" type="ORF">EI293_09890</name>
</gene>
<keyword evidence="4" id="KW-1185">Reference proteome</keyword>
<feature type="compositionally biased region" description="Low complexity" evidence="1">
    <location>
        <begin position="107"/>
        <end position="138"/>
    </location>
</feature>
<accession>A0A3R9MNS4</accession>
<evidence type="ECO:0000256" key="1">
    <source>
        <dbReference type="SAM" id="MobiDB-lite"/>
    </source>
</evidence>
<keyword evidence="2" id="KW-1133">Transmembrane helix</keyword>
<dbReference type="AlphaFoldDB" id="A0A3R9MNS4"/>
<sequence>MQPEDIDKLFRDQLANHAPTPPAFVWDAIEAEIQPRKRRPAMWLAAAAVALLTLLGGAWWVLTGGTGSPAGRSEMAAAPSLPSLSAPAQPAPATTELNSEKNTLAQATPSSASPSSPTEAPATAPAAVVATTTPASEARSAGVQPDPAPASRRISRPRASEPQQLAVAASLPAVQPRATDQNPAETAFNRPEAPLAQPTDLPAHTVALTGPIEVEVRNAAAAPAPVVPAHRPRLVSLLRQARNVVQGEKVSLTAAGLPESVTVQARLAGHTLTKVIQL</sequence>
<reference evidence="3 4" key="1">
    <citation type="submission" date="2018-12" db="EMBL/GenBank/DDBJ databases">
        <authorList>
            <person name="Feng G."/>
            <person name="Zhu H."/>
        </authorList>
    </citation>
    <scope>NUCLEOTIDE SEQUENCE [LARGE SCALE GENOMIC DNA]</scope>
    <source>
        <strain evidence="3 4">LMG 26000</strain>
    </source>
</reference>
<dbReference type="OrthoDB" id="849204at2"/>
<comment type="caution">
    <text evidence="3">The sequence shown here is derived from an EMBL/GenBank/DDBJ whole genome shotgun (WGS) entry which is preliminary data.</text>
</comment>
<evidence type="ECO:0000256" key="2">
    <source>
        <dbReference type="SAM" id="Phobius"/>
    </source>
</evidence>
<name>A0A3R9MNS4_9BACT</name>
<dbReference type="EMBL" id="RWIU01000002">
    <property type="protein sequence ID" value="RSK44807.1"/>
    <property type="molecule type" value="Genomic_DNA"/>
</dbReference>
<organism evidence="3 4">
    <name type="scientific">Hymenobacter perfusus</name>
    <dbReference type="NCBI Taxonomy" id="1236770"/>
    <lineage>
        <taxon>Bacteria</taxon>
        <taxon>Pseudomonadati</taxon>
        <taxon>Bacteroidota</taxon>
        <taxon>Cytophagia</taxon>
        <taxon>Cytophagales</taxon>
        <taxon>Hymenobacteraceae</taxon>
        <taxon>Hymenobacter</taxon>
    </lineage>
</organism>
<proteinExistence type="predicted"/>
<feature type="compositionally biased region" description="Polar residues" evidence="1">
    <location>
        <begin position="95"/>
        <end position="106"/>
    </location>
</feature>
<evidence type="ECO:0000313" key="4">
    <source>
        <dbReference type="Proteomes" id="UP000270291"/>
    </source>
</evidence>
<dbReference type="Proteomes" id="UP000270291">
    <property type="component" value="Unassembled WGS sequence"/>
</dbReference>
<dbReference type="RefSeq" id="WP_125437048.1">
    <property type="nucleotide sequence ID" value="NZ_RWIU01000002.1"/>
</dbReference>
<protein>
    <submittedName>
        <fullName evidence="3">Uncharacterized protein</fullName>
    </submittedName>
</protein>
<evidence type="ECO:0000313" key="3">
    <source>
        <dbReference type="EMBL" id="RSK44807.1"/>
    </source>
</evidence>